<reference evidence="1" key="1">
    <citation type="submission" date="2022-04" db="EMBL/GenBank/DDBJ databases">
        <title>Genome of the entomopathogenic fungus Entomophthora muscae.</title>
        <authorList>
            <person name="Elya C."/>
            <person name="Lovett B.R."/>
            <person name="Lee E."/>
            <person name="Macias A.M."/>
            <person name="Hajek A.E."/>
            <person name="De Bivort B.L."/>
            <person name="Kasson M.T."/>
            <person name="De Fine Licht H.H."/>
            <person name="Stajich J.E."/>
        </authorList>
    </citation>
    <scope>NUCLEOTIDE SEQUENCE</scope>
    <source>
        <strain evidence="1">Berkeley</strain>
    </source>
</reference>
<comment type="caution">
    <text evidence="1">The sequence shown here is derived from an EMBL/GenBank/DDBJ whole genome shotgun (WGS) entry which is preliminary data.</text>
</comment>
<keyword evidence="2" id="KW-1185">Reference proteome</keyword>
<dbReference type="EMBL" id="QTSX02007144">
    <property type="protein sequence ID" value="KAJ9050681.1"/>
    <property type="molecule type" value="Genomic_DNA"/>
</dbReference>
<proteinExistence type="predicted"/>
<dbReference type="EC" id="2.3.1.22" evidence="1"/>
<organism evidence="1 2">
    <name type="scientific">Entomophthora muscae</name>
    <dbReference type="NCBI Taxonomy" id="34485"/>
    <lineage>
        <taxon>Eukaryota</taxon>
        <taxon>Fungi</taxon>
        <taxon>Fungi incertae sedis</taxon>
        <taxon>Zoopagomycota</taxon>
        <taxon>Entomophthoromycotina</taxon>
        <taxon>Entomophthoromycetes</taxon>
        <taxon>Entomophthorales</taxon>
        <taxon>Entomophthoraceae</taxon>
        <taxon>Entomophthora</taxon>
    </lineage>
</organism>
<dbReference type="Proteomes" id="UP001165960">
    <property type="component" value="Unassembled WGS sequence"/>
</dbReference>
<evidence type="ECO:0000313" key="2">
    <source>
        <dbReference type="Proteomes" id="UP001165960"/>
    </source>
</evidence>
<name>A0ACC2RKV6_9FUNG</name>
<accession>A0ACC2RKV6</accession>
<protein>
    <submittedName>
        <fullName evidence="1">Diacylglycerol O-acyltransferase 1</fullName>
        <ecNumber evidence="1">2.3.1.22</ecNumber>
    </submittedName>
</protein>
<gene>
    <name evidence="1" type="primary">DGA1_19</name>
    <name evidence="1" type="ORF">DSO57_1012438</name>
</gene>
<keyword evidence="1" id="KW-0012">Acyltransferase</keyword>
<keyword evidence="1" id="KW-0808">Transferase</keyword>
<evidence type="ECO:0000313" key="1">
    <source>
        <dbReference type="EMBL" id="KAJ9050681.1"/>
    </source>
</evidence>
<sequence>MGEYFGFQFAPLNTPFQRRLEMIAIIIMFTIIFQCLMIPFIILKYPDVWPVAILYFTYLYFDKSYENGGRGSNFFRNMPFWKWLANYFPIKIHKEHKLDPKHSYVIGYHPHGIFTTGAMIGFGSEGAGVSEIFPDLKIHVLGLDLIFKVPIYRDLALWMGSCSVSKKSICNILKRGPGRAVIIVVGGAQEALLTKPELSDLVLVNRYGFVKLAIIHGSHLVPIFAFGENKIFDQAVLKEGTVGKYIQDGIKKHLGFSTPLFYGRNVFMYNCGTLPHRRPINIVVGKPIPVEKVENPSLEHIQKVHAEYIEALKDLYERNKDTYYPEGAPPLNII</sequence>